<sequence>MNLLDICTILIGAVVSDAICALVIGAVWLQYRRSSSGLGLWTAGLRRPDDVDPPLCPAWTESDVRV</sequence>
<evidence type="ECO:0000313" key="2">
    <source>
        <dbReference type="EMBL" id="RIE17595.1"/>
    </source>
</evidence>
<feature type="transmembrane region" description="Helical" evidence="1">
    <location>
        <begin position="6"/>
        <end position="29"/>
    </location>
</feature>
<keyword evidence="3" id="KW-1185">Reference proteome</keyword>
<protein>
    <submittedName>
        <fullName evidence="2">Uncharacterized protein</fullName>
    </submittedName>
</protein>
<evidence type="ECO:0000256" key="1">
    <source>
        <dbReference type="SAM" id="Phobius"/>
    </source>
</evidence>
<keyword evidence="1" id="KW-1133">Transmembrane helix</keyword>
<gene>
    <name evidence="2" type="ORF">SMC1_01355</name>
</gene>
<dbReference type="AlphaFoldDB" id="A0A398DQR3"/>
<proteinExistence type="predicted"/>
<reference evidence="2 3" key="1">
    <citation type="submission" date="2018-09" db="EMBL/GenBank/DDBJ databases">
        <title>Discovery and Ecogenomic Context for Candidatus Cryosericales, a Global Caldiserica Order Active in Thawing Permafrost.</title>
        <authorList>
            <person name="Martinez M.A."/>
            <person name="Woodcroft B.J."/>
            <person name="Ignacio Espinoza J.C."/>
            <person name="Zayed A."/>
            <person name="Singleton C.M."/>
            <person name="Boyd J."/>
            <person name="Li Y.-F."/>
            <person name="Purvine S."/>
            <person name="Maughan H."/>
            <person name="Hodgkins S.B."/>
            <person name="Anderson D."/>
            <person name="Sederholm M."/>
            <person name="Temperton B."/>
            <person name="Saleska S.R."/>
            <person name="Tyson G.W."/>
            <person name="Rich V.I."/>
        </authorList>
    </citation>
    <scope>NUCLEOTIDE SEQUENCE [LARGE SCALE GENOMIC DNA]</scope>
    <source>
        <strain evidence="2 3">SMC1</strain>
    </source>
</reference>
<keyword evidence="1" id="KW-0812">Transmembrane</keyword>
<keyword evidence="1" id="KW-0472">Membrane</keyword>
<name>A0A398DQR3_9BACT</name>
<organism evidence="2 3">
    <name type="scientific">Candidatus Cryosericum septentrionale</name>
    <dbReference type="NCBI Taxonomy" id="2290913"/>
    <lineage>
        <taxon>Bacteria</taxon>
        <taxon>Pseudomonadati</taxon>
        <taxon>Caldisericota/Cryosericota group</taxon>
        <taxon>Candidatus Cryosericota</taxon>
        <taxon>Candidatus Cryosericia</taxon>
        <taxon>Candidatus Cryosericales</taxon>
        <taxon>Candidatus Cryosericaceae</taxon>
        <taxon>Candidatus Cryosericum</taxon>
    </lineage>
</organism>
<dbReference type="Proteomes" id="UP000266113">
    <property type="component" value="Unassembled WGS sequence"/>
</dbReference>
<dbReference type="EMBL" id="QXIY01000002">
    <property type="protein sequence ID" value="RIE17595.1"/>
    <property type="molecule type" value="Genomic_DNA"/>
</dbReference>
<comment type="caution">
    <text evidence="2">The sequence shown here is derived from an EMBL/GenBank/DDBJ whole genome shotgun (WGS) entry which is preliminary data.</text>
</comment>
<dbReference type="RefSeq" id="WP_119085016.1">
    <property type="nucleotide sequence ID" value="NZ_QXIY01000002.1"/>
</dbReference>
<evidence type="ECO:0000313" key="3">
    <source>
        <dbReference type="Proteomes" id="UP000266113"/>
    </source>
</evidence>
<accession>A0A398DQR3</accession>